<organism evidence="2 3">
    <name type="scientific">Scytonema millei VB511283</name>
    <dbReference type="NCBI Taxonomy" id="1245923"/>
    <lineage>
        <taxon>Bacteria</taxon>
        <taxon>Bacillati</taxon>
        <taxon>Cyanobacteriota</taxon>
        <taxon>Cyanophyceae</taxon>
        <taxon>Nostocales</taxon>
        <taxon>Scytonemataceae</taxon>
        <taxon>Scytonema</taxon>
    </lineage>
</organism>
<proteinExistence type="predicted"/>
<accession>A0A9X5E156</accession>
<keyword evidence="1" id="KW-1133">Transmembrane helix</keyword>
<evidence type="ECO:0000313" key="3">
    <source>
        <dbReference type="Proteomes" id="UP000031532"/>
    </source>
</evidence>
<dbReference type="AlphaFoldDB" id="A0A9X5E156"/>
<dbReference type="RefSeq" id="WP_165587606.1">
    <property type="nucleotide sequence ID" value="NZ_JTJC03000001.1"/>
</dbReference>
<evidence type="ECO:0000313" key="2">
    <source>
        <dbReference type="EMBL" id="NHC33531.1"/>
    </source>
</evidence>
<keyword evidence="1" id="KW-0812">Transmembrane</keyword>
<evidence type="ECO:0000256" key="1">
    <source>
        <dbReference type="SAM" id="Phobius"/>
    </source>
</evidence>
<feature type="transmembrane region" description="Helical" evidence="1">
    <location>
        <begin position="7"/>
        <end position="27"/>
    </location>
</feature>
<comment type="caution">
    <text evidence="2">The sequence shown here is derived from an EMBL/GenBank/DDBJ whole genome shotgun (WGS) entry which is preliminary data.</text>
</comment>
<keyword evidence="1" id="KW-0472">Membrane</keyword>
<dbReference type="EMBL" id="JTJC03000001">
    <property type="protein sequence ID" value="NHC33531.1"/>
    <property type="molecule type" value="Genomic_DNA"/>
</dbReference>
<sequence>MSILEKFFTFGFVSTFSVALIATWWRYIPSIIATYRKIMSKYGQTELTINS</sequence>
<name>A0A9X5E156_9CYAN</name>
<gene>
    <name evidence="2" type="ORF">QH73_0002445</name>
</gene>
<protein>
    <submittedName>
        <fullName evidence="2">Uncharacterized protein</fullName>
    </submittedName>
</protein>
<keyword evidence="3" id="KW-1185">Reference proteome</keyword>
<reference evidence="2 3" key="1">
    <citation type="journal article" date="2015" name="Genome Announc.">
        <title>Draft Genome Sequence of the Terrestrial Cyanobacterium Scytonema millei VB511283, Isolated from Eastern India.</title>
        <authorList>
            <person name="Sen D."/>
            <person name="Chandrababunaidu M.M."/>
            <person name="Singh D."/>
            <person name="Sanghi N."/>
            <person name="Ghorai A."/>
            <person name="Mishra G.P."/>
            <person name="Madduluri M."/>
            <person name="Adhikary S.P."/>
            <person name="Tripathy S."/>
        </authorList>
    </citation>
    <scope>NUCLEOTIDE SEQUENCE [LARGE SCALE GENOMIC DNA]</scope>
    <source>
        <strain evidence="2 3">VB511283</strain>
    </source>
</reference>
<dbReference type="Proteomes" id="UP000031532">
    <property type="component" value="Unassembled WGS sequence"/>
</dbReference>